<keyword evidence="1" id="KW-0812">Transmembrane</keyword>
<proteinExistence type="predicted"/>
<keyword evidence="1" id="KW-1133">Transmembrane helix</keyword>
<gene>
    <name evidence="2" type="ORF">B0H15DRAFT_790330</name>
</gene>
<keyword evidence="3" id="KW-1185">Reference proteome</keyword>
<dbReference type="EMBL" id="JARJCN010000079">
    <property type="protein sequence ID" value="KAJ7076630.1"/>
    <property type="molecule type" value="Genomic_DNA"/>
</dbReference>
<feature type="transmembrane region" description="Helical" evidence="1">
    <location>
        <begin position="89"/>
        <end position="112"/>
    </location>
</feature>
<feature type="transmembrane region" description="Helical" evidence="1">
    <location>
        <begin position="132"/>
        <end position="151"/>
    </location>
</feature>
<reference evidence="2" key="1">
    <citation type="submission" date="2023-03" db="EMBL/GenBank/DDBJ databases">
        <title>Massive genome expansion in bonnet fungi (Mycena s.s.) driven by repeated elements and novel gene families across ecological guilds.</title>
        <authorList>
            <consortium name="Lawrence Berkeley National Laboratory"/>
            <person name="Harder C.B."/>
            <person name="Miyauchi S."/>
            <person name="Viragh M."/>
            <person name="Kuo A."/>
            <person name="Thoen E."/>
            <person name="Andreopoulos B."/>
            <person name="Lu D."/>
            <person name="Skrede I."/>
            <person name="Drula E."/>
            <person name="Henrissat B."/>
            <person name="Morin E."/>
            <person name="Kohler A."/>
            <person name="Barry K."/>
            <person name="LaButti K."/>
            <person name="Morin E."/>
            <person name="Salamov A."/>
            <person name="Lipzen A."/>
            <person name="Mereny Z."/>
            <person name="Hegedus B."/>
            <person name="Baldrian P."/>
            <person name="Stursova M."/>
            <person name="Weitz H."/>
            <person name="Taylor A."/>
            <person name="Grigoriev I.V."/>
            <person name="Nagy L.G."/>
            <person name="Martin F."/>
            <person name="Kauserud H."/>
        </authorList>
    </citation>
    <scope>NUCLEOTIDE SEQUENCE</scope>
    <source>
        <strain evidence="2">CBHHK173m</strain>
    </source>
</reference>
<evidence type="ECO:0000313" key="3">
    <source>
        <dbReference type="Proteomes" id="UP001222325"/>
    </source>
</evidence>
<feature type="transmembrane region" description="Helical" evidence="1">
    <location>
        <begin position="171"/>
        <end position="195"/>
    </location>
</feature>
<sequence length="307" mass="34485">MLTIVVYLYATSLALWGLNVTQWFQREHIVFVNRAEVGLLDRLNAADLKVESTLSTPMEALFMFNMLVGDSVVIWRVHALYPRTLWPRLVPCIPLLISLAFTIIDIICLTGGGWIGKSSIAVGGPVCERAELISWAFSFITNVACTLLIWYRAWSHSMGTSSARISTTRILSLLVESGFIYCLFWLTQLVLFIDIERDTPAFYVYELFSGMGDQISGIYPTLIIVIVNLHQTIWDLTPRVYGKERSARETLRFVAGPGTEMTASVPYTEGARLLDQDLSHDTARGVENVRMKRLEQSNSYTVEGGEA</sequence>
<evidence type="ECO:0000313" key="2">
    <source>
        <dbReference type="EMBL" id="KAJ7076630.1"/>
    </source>
</evidence>
<accession>A0AAD6TT96</accession>
<dbReference type="AlphaFoldDB" id="A0AAD6TT96"/>
<feature type="transmembrane region" description="Helical" evidence="1">
    <location>
        <begin position="60"/>
        <end position="77"/>
    </location>
</feature>
<keyword evidence="1" id="KW-0472">Membrane</keyword>
<organism evidence="2 3">
    <name type="scientific">Mycena belliarum</name>
    <dbReference type="NCBI Taxonomy" id="1033014"/>
    <lineage>
        <taxon>Eukaryota</taxon>
        <taxon>Fungi</taxon>
        <taxon>Dikarya</taxon>
        <taxon>Basidiomycota</taxon>
        <taxon>Agaricomycotina</taxon>
        <taxon>Agaricomycetes</taxon>
        <taxon>Agaricomycetidae</taxon>
        <taxon>Agaricales</taxon>
        <taxon>Marasmiineae</taxon>
        <taxon>Mycenaceae</taxon>
        <taxon>Mycena</taxon>
    </lineage>
</organism>
<feature type="transmembrane region" description="Helical" evidence="1">
    <location>
        <begin position="215"/>
        <end position="236"/>
    </location>
</feature>
<evidence type="ECO:0000256" key="1">
    <source>
        <dbReference type="SAM" id="Phobius"/>
    </source>
</evidence>
<name>A0AAD6TT96_9AGAR</name>
<dbReference type="Proteomes" id="UP001222325">
    <property type="component" value="Unassembled WGS sequence"/>
</dbReference>
<comment type="caution">
    <text evidence="2">The sequence shown here is derived from an EMBL/GenBank/DDBJ whole genome shotgun (WGS) entry which is preliminary data.</text>
</comment>
<protein>
    <submittedName>
        <fullName evidence="2">Uncharacterized protein</fullName>
    </submittedName>
</protein>